<organism evidence="3 4">
    <name type="scientific">Streptomyces celluloflavus</name>
    <dbReference type="NCBI Taxonomy" id="58344"/>
    <lineage>
        <taxon>Bacteria</taxon>
        <taxon>Bacillati</taxon>
        <taxon>Actinomycetota</taxon>
        <taxon>Actinomycetes</taxon>
        <taxon>Kitasatosporales</taxon>
        <taxon>Streptomycetaceae</taxon>
        <taxon>Streptomyces</taxon>
    </lineage>
</organism>
<protein>
    <recommendedName>
        <fullName evidence="5">Septum formation-related domain-containing protein</fullName>
    </recommendedName>
</protein>
<feature type="region of interest" description="Disordered" evidence="1">
    <location>
        <begin position="1"/>
        <end position="91"/>
    </location>
</feature>
<feature type="compositionally biased region" description="Gly residues" evidence="1">
    <location>
        <begin position="18"/>
        <end position="78"/>
    </location>
</feature>
<name>A0ABW7R8P1_9ACTN</name>
<proteinExistence type="predicted"/>
<keyword evidence="2" id="KW-0812">Transmembrane</keyword>
<feature type="region of interest" description="Disordered" evidence="1">
    <location>
        <begin position="121"/>
        <end position="174"/>
    </location>
</feature>
<feature type="compositionally biased region" description="Pro residues" evidence="1">
    <location>
        <begin position="1"/>
        <end position="17"/>
    </location>
</feature>
<evidence type="ECO:0000256" key="1">
    <source>
        <dbReference type="SAM" id="MobiDB-lite"/>
    </source>
</evidence>
<evidence type="ECO:0000256" key="2">
    <source>
        <dbReference type="SAM" id="Phobius"/>
    </source>
</evidence>
<evidence type="ECO:0000313" key="3">
    <source>
        <dbReference type="EMBL" id="MFH8583798.1"/>
    </source>
</evidence>
<evidence type="ECO:0008006" key="5">
    <source>
        <dbReference type="Google" id="ProtNLM"/>
    </source>
</evidence>
<reference evidence="3 4" key="1">
    <citation type="submission" date="2024-10" db="EMBL/GenBank/DDBJ databases">
        <title>The Natural Products Discovery Center: Release of the First 8490 Sequenced Strains for Exploring Actinobacteria Biosynthetic Diversity.</title>
        <authorList>
            <person name="Kalkreuter E."/>
            <person name="Kautsar S.A."/>
            <person name="Yang D."/>
            <person name="Bader C.D."/>
            <person name="Teijaro C.N."/>
            <person name="Fluegel L."/>
            <person name="Davis C.M."/>
            <person name="Simpson J.R."/>
            <person name="Lauterbach L."/>
            <person name="Steele A.D."/>
            <person name="Gui C."/>
            <person name="Meng S."/>
            <person name="Li G."/>
            <person name="Viehrig K."/>
            <person name="Ye F."/>
            <person name="Su P."/>
            <person name="Kiefer A.F."/>
            <person name="Nichols A."/>
            <person name="Cepeda A.J."/>
            <person name="Yan W."/>
            <person name="Fan B."/>
            <person name="Jiang Y."/>
            <person name="Adhikari A."/>
            <person name="Zheng C.-J."/>
            <person name="Schuster L."/>
            <person name="Cowan T.M."/>
            <person name="Smanski M.J."/>
            <person name="Chevrette M.G."/>
            <person name="De Carvalho L.P.S."/>
            <person name="Shen B."/>
        </authorList>
    </citation>
    <scope>NUCLEOTIDE SEQUENCE [LARGE SCALE GENOMIC DNA]</scope>
    <source>
        <strain evidence="3 4">NPDC018013</strain>
    </source>
</reference>
<accession>A0ABW7R8P1</accession>
<dbReference type="EMBL" id="JBIRGH010000002">
    <property type="protein sequence ID" value="MFH8583798.1"/>
    <property type="molecule type" value="Genomic_DNA"/>
</dbReference>
<keyword evidence="4" id="KW-1185">Reference proteome</keyword>
<sequence length="288" mass="27913">MSFPPPPSSPPNQPPQGNPGGFGPPAGGFGPGPGQGQGQGQGGYGPGGYGPPAGNQPPGGFGPPAGGFGPGGPGGPVGGWPPPGPPAGGGGGNGKTIAAIIGGGVIAVAAVVVFVVMSQGSDPGKNQAGPEHTATSATPSATDSPTPADPTTPPATPTASTDIESMMPSPTNGKIPFFQLKPGDCYNLPAGGGGNNDSASCNGAHDAEVVSTHRLDTGLTSEDAIKEKASALCKSDLQSKAVRQPAGTAEGTYVQFPNMSGYKLGIKTVSCSLTGNRTGTKKLTKPLS</sequence>
<feature type="compositionally biased region" description="Pro residues" evidence="1">
    <location>
        <begin position="147"/>
        <end position="156"/>
    </location>
</feature>
<evidence type="ECO:0000313" key="4">
    <source>
        <dbReference type="Proteomes" id="UP001610990"/>
    </source>
</evidence>
<dbReference type="Proteomes" id="UP001610990">
    <property type="component" value="Unassembled WGS sequence"/>
</dbReference>
<feature type="compositionally biased region" description="Low complexity" evidence="1">
    <location>
        <begin position="133"/>
        <end position="146"/>
    </location>
</feature>
<comment type="caution">
    <text evidence="3">The sequence shown here is derived from an EMBL/GenBank/DDBJ whole genome shotgun (WGS) entry which is preliminary data.</text>
</comment>
<gene>
    <name evidence="3" type="ORF">ACH4GP_05265</name>
</gene>
<feature type="transmembrane region" description="Helical" evidence="2">
    <location>
        <begin position="97"/>
        <end position="117"/>
    </location>
</feature>
<keyword evidence="2" id="KW-0472">Membrane</keyword>
<dbReference type="RefSeq" id="WP_397671384.1">
    <property type="nucleotide sequence ID" value="NZ_JBIRGH010000002.1"/>
</dbReference>
<keyword evidence="2" id="KW-1133">Transmembrane helix</keyword>